<gene>
    <name evidence="5" type="ORF">CEPIT_LOCUS29635</name>
</gene>
<feature type="compositionally biased region" description="Basic and acidic residues" evidence="4">
    <location>
        <begin position="149"/>
        <end position="168"/>
    </location>
</feature>
<feature type="region of interest" description="Disordered" evidence="4">
    <location>
        <begin position="122"/>
        <end position="207"/>
    </location>
</feature>
<feature type="region of interest" description="SAW" evidence="3">
    <location>
        <begin position="514"/>
        <end position="589"/>
    </location>
</feature>
<organism evidence="5 6">
    <name type="scientific">Cuscuta epithymum</name>
    <dbReference type="NCBI Taxonomy" id="186058"/>
    <lineage>
        <taxon>Eukaryota</taxon>
        <taxon>Viridiplantae</taxon>
        <taxon>Streptophyta</taxon>
        <taxon>Embryophyta</taxon>
        <taxon>Tracheophyta</taxon>
        <taxon>Spermatophyta</taxon>
        <taxon>Magnoliopsida</taxon>
        <taxon>eudicotyledons</taxon>
        <taxon>Gunneridae</taxon>
        <taxon>Pentapetalae</taxon>
        <taxon>asterids</taxon>
        <taxon>lamiids</taxon>
        <taxon>Solanales</taxon>
        <taxon>Convolvulaceae</taxon>
        <taxon>Cuscuteae</taxon>
        <taxon>Cuscuta</taxon>
        <taxon>Cuscuta subgen. Cuscuta</taxon>
    </lineage>
</organism>
<name>A0AAV0F195_9ASTE</name>
<dbReference type="InterPro" id="IPR005202">
    <property type="entry name" value="TF_GRAS"/>
</dbReference>
<keyword evidence="1" id="KW-0805">Transcription regulation</keyword>
<feature type="region of interest" description="Leucine repeat II (LRII)" evidence="3">
    <location>
        <begin position="371"/>
        <end position="403"/>
    </location>
</feature>
<dbReference type="Pfam" id="PF03514">
    <property type="entry name" value="GRAS"/>
    <property type="match status" value="1"/>
</dbReference>
<protein>
    <submittedName>
        <fullName evidence="5">Uncharacterized protein</fullName>
    </submittedName>
</protein>
<comment type="caution">
    <text evidence="5">The sequence shown here is derived from an EMBL/GenBank/DDBJ whole genome shotgun (WGS) entry which is preliminary data.</text>
</comment>
<feature type="compositionally biased region" description="Acidic residues" evidence="4">
    <location>
        <begin position="70"/>
        <end position="81"/>
    </location>
</feature>
<proteinExistence type="inferred from homology"/>
<feature type="short sequence motif" description="LXXLL motif" evidence="3">
    <location>
        <begin position="425"/>
        <end position="429"/>
    </location>
</feature>
<evidence type="ECO:0000256" key="2">
    <source>
        <dbReference type="ARBA" id="ARBA00023163"/>
    </source>
</evidence>
<evidence type="ECO:0000313" key="5">
    <source>
        <dbReference type="EMBL" id="CAH9129169.1"/>
    </source>
</evidence>
<keyword evidence="2" id="KW-0804">Transcription</keyword>
<dbReference type="EMBL" id="CAMAPF010000955">
    <property type="protein sequence ID" value="CAH9129169.1"/>
    <property type="molecule type" value="Genomic_DNA"/>
</dbReference>
<keyword evidence="6" id="KW-1185">Reference proteome</keyword>
<evidence type="ECO:0000256" key="4">
    <source>
        <dbReference type="SAM" id="MobiDB-lite"/>
    </source>
</evidence>
<accession>A0AAV0F195</accession>
<reference evidence="5" key="1">
    <citation type="submission" date="2022-07" db="EMBL/GenBank/DDBJ databases">
        <authorList>
            <person name="Macas J."/>
            <person name="Novak P."/>
            <person name="Neumann P."/>
        </authorList>
    </citation>
    <scope>NUCLEOTIDE SEQUENCE</scope>
</reference>
<feature type="compositionally biased region" description="Polar residues" evidence="4">
    <location>
        <begin position="56"/>
        <end position="67"/>
    </location>
</feature>
<dbReference type="PROSITE" id="PS50985">
    <property type="entry name" value="GRAS"/>
    <property type="match status" value="1"/>
</dbReference>
<feature type="compositionally biased region" description="Basic residues" evidence="4">
    <location>
        <begin position="184"/>
        <end position="204"/>
    </location>
</feature>
<evidence type="ECO:0000256" key="3">
    <source>
        <dbReference type="PROSITE-ProRule" id="PRU01191"/>
    </source>
</evidence>
<comment type="similarity">
    <text evidence="3">Belongs to the GRAS family.</text>
</comment>
<dbReference type="Proteomes" id="UP001152523">
    <property type="component" value="Unassembled WGS sequence"/>
</dbReference>
<dbReference type="AlphaFoldDB" id="A0AAV0F195"/>
<feature type="short sequence motif" description="VHIID" evidence="3">
    <location>
        <begin position="321"/>
        <end position="325"/>
    </location>
</feature>
<feature type="region of interest" description="Leucine repeat I (LRI)" evidence="3">
    <location>
        <begin position="210"/>
        <end position="270"/>
    </location>
</feature>
<sequence length="593" mass="67394">MEALFQEPIVESLFQESIMEALFQEPITASNDFVYNHHHSEQADISRQRFFNPSGSSFSGISGMTKSGTEAEEGVEEEGDYTDATLKFISQMLMDEAEDLEKQGCMFTDCTALQAHEKHFSDALHGSDGDPSPPNGKRTHHHSSPPAAEETHERSNKLQLAEESHEPPLDDDTYYDAILFPSKKTGKKAGRSGSHRRGGKKKRNPKEEVIDLRALLTKCAQSIGVNDRGTANETLRKIRLHSSPYGNGTERTAYYLAIALEARMNGTGTSLYSSYHSDVISATDILKGFHTYINAIPFKVVSYMMANKYIMKLIAGGATRLHIIDFGILYGFQWPWFIEGLSARPGGPPRLRITGIEFPQPGFRPEERVKATGVRLGKYCERLNVPFEFKAIAKSWESITLEELELERDDVDDDEVVVVNCMDRLGNVLDETLVMNCPRDIVLNLIKNINPHVFIHAVVNGTYHTPFFEVRFREALFYFSSLFDMFDATVPREDKDRKLFEEVMLGRDSLNVIACEGSERVERPETYKQWQARTLRAGFQQLPLDQEIVEFLKEKVRSDYDHNFSMEEEGKWLLQGWKGKVHHAVSCWKPKNN</sequence>
<comment type="caution">
    <text evidence="3">Lacks conserved residue(s) required for the propagation of feature annotation.</text>
</comment>
<evidence type="ECO:0000313" key="6">
    <source>
        <dbReference type="Proteomes" id="UP001152523"/>
    </source>
</evidence>
<dbReference type="PANTHER" id="PTHR31636">
    <property type="entry name" value="OSJNBA0084A10.13 PROTEIN-RELATED"/>
    <property type="match status" value="1"/>
</dbReference>
<feature type="region of interest" description="Disordered" evidence="4">
    <location>
        <begin position="56"/>
        <end position="81"/>
    </location>
</feature>
<evidence type="ECO:0000256" key="1">
    <source>
        <dbReference type="ARBA" id="ARBA00023015"/>
    </source>
</evidence>